<evidence type="ECO:0008006" key="5">
    <source>
        <dbReference type="Google" id="ProtNLM"/>
    </source>
</evidence>
<evidence type="ECO:0000256" key="1">
    <source>
        <dbReference type="SAM" id="Coils"/>
    </source>
</evidence>
<feature type="coiled-coil region" evidence="1">
    <location>
        <begin position="1097"/>
        <end position="1474"/>
    </location>
</feature>
<keyword evidence="4" id="KW-1185">Reference proteome</keyword>
<feature type="region of interest" description="Disordered" evidence="2">
    <location>
        <begin position="882"/>
        <end position="904"/>
    </location>
</feature>
<feature type="compositionally biased region" description="Acidic residues" evidence="2">
    <location>
        <begin position="884"/>
        <end position="896"/>
    </location>
</feature>
<name>A0ABD3P4V3_9STRA</name>
<dbReference type="PANTHER" id="PTHR10013">
    <property type="entry name" value="GENERAL VESICULAR TRANSPORT FACTOR P115"/>
    <property type="match status" value="1"/>
</dbReference>
<dbReference type="Proteomes" id="UP001530400">
    <property type="component" value="Unassembled WGS sequence"/>
</dbReference>
<dbReference type="EMBL" id="JALLPJ020000791">
    <property type="protein sequence ID" value="KAL3782861.1"/>
    <property type="molecule type" value="Genomic_DNA"/>
</dbReference>
<feature type="coiled-coil region" evidence="1">
    <location>
        <begin position="909"/>
        <end position="1036"/>
    </location>
</feature>
<feature type="compositionally biased region" description="Basic and acidic residues" evidence="2">
    <location>
        <begin position="338"/>
        <end position="351"/>
    </location>
</feature>
<organism evidence="3 4">
    <name type="scientific">Cyclotella atomus</name>
    <dbReference type="NCBI Taxonomy" id="382360"/>
    <lineage>
        <taxon>Eukaryota</taxon>
        <taxon>Sar</taxon>
        <taxon>Stramenopiles</taxon>
        <taxon>Ochrophyta</taxon>
        <taxon>Bacillariophyta</taxon>
        <taxon>Coscinodiscophyceae</taxon>
        <taxon>Thalassiosirophycidae</taxon>
        <taxon>Stephanodiscales</taxon>
        <taxon>Stephanodiscaceae</taxon>
        <taxon>Cyclotella</taxon>
    </lineage>
</organism>
<feature type="compositionally biased region" description="Polar residues" evidence="2">
    <location>
        <begin position="1037"/>
        <end position="1046"/>
    </location>
</feature>
<dbReference type="InterPro" id="IPR016024">
    <property type="entry name" value="ARM-type_fold"/>
</dbReference>
<dbReference type="InterPro" id="IPR024095">
    <property type="entry name" value="Vesicle_P115"/>
</dbReference>
<feature type="region of interest" description="Disordered" evidence="2">
    <location>
        <begin position="1037"/>
        <end position="1062"/>
    </location>
</feature>
<dbReference type="InterPro" id="IPR011989">
    <property type="entry name" value="ARM-like"/>
</dbReference>
<dbReference type="Gene3D" id="1.10.287.1490">
    <property type="match status" value="1"/>
</dbReference>
<comment type="caution">
    <text evidence="3">The sequence shown here is derived from an EMBL/GenBank/DDBJ whole genome shotgun (WGS) entry which is preliminary data.</text>
</comment>
<gene>
    <name evidence="3" type="ORF">ACHAWO_007312</name>
</gene>
<feature type="coiled-coil region" evidence="1">
    <location>
        <begin position="2181"/>
        <end position="2232"/>
    </location>
</feature>
<feature type="coiled-coil region" evidence="1">
    <location>
        <begin position="2032"/>
        <end position="2123"/>
    </location>
</feature>
<feature type="coiled-coil region" evidence="1">
    <location>
        <begin position="2266"/>
        <end position="2361"/>
    </location>
</feature>
<keyword evidence="1" id="KW-0175">Coiled coil</keyword>
<proteinExistence type="predicted"/>
<dbReference type="SUPFAM" id="SSF48371">
    <property type="entry name" value="ARM repeat"/>
    <property type="match status" value="1"/>
</dbReference>
<evidence type="ECO:0000313" key="4">
    <source>
        <dbReference type="Proteomes" id="UP001530400"/>
    </source>
</evidence>
<sequence>MAGATPNIELLIDRLLSASTPSDCLDSLDELHKVCGSSNDNIVVDIIIENVSALRALCNLISSSSLPPIDGEGDGMKVEGGEIGAAELLLALLPVAPKAAKETGKGVTTEEIQNQRLQQRRIKSLSKSFLHFHQNPDPDAPSLQDVALIPSLLDCLCSPVSTYARVLSLQILSALLQASPGALREQLMQAPDGINRLVDLLGYSPTSVDSNAAYSGEEEVPEEVRNAAILFLSNLASSSSVLARLITFSEGYSRALKIGLETPGPITVDCLELCLALASADDVARELFLGGGDGRGNLERLAMLMDLRRGERFTSNERNLWWSEELRKKRQGKGSGKSSDKAVESKGDEKKNKRGKQRKDDLDDILSGAGVVTTKDASKPLSVNNPLVPSGPPVPYLTPNETNIIELICKLLLALLYDGESPEASRSITEQSAIKRRARAKEIVSHDLLTRSIVDCALYTLPPPGVEFVSAVPPRYLQQNALMVMAVLGSMGDTIPSGKTSDDSPNLVNEATKLQTYLLFETMPLYLQGKVTAMERLMYLACTGAYRPQNEEDESPETTASLISLNAIAVFRLCLPAETACRMVLHALAPPPPDDADEVVAPLEMPVVTKLVTTLVENLRFLHSNQHHLLKDGDELPDFDITAIYSATIGATGAADALGVLIARGEGDTTREMLMRMTPPPPHPLEPEEVGAGLPEPITGSNLIDFVLQFISTHDHSGDVKHGDQSVRGEFHKSVAYVTLSLLKLLAEWTEGMPKAVSEILSSPSSVNLGVLVRSKSSNAVAAMSGLLLGLCLDYIAEKGSSNSLTNAENSAWTKDTIVNMIQSIGVSRYFNMLDEWKKKPFPLPYCAGSKRPVLESRAASLWYSECLTQVRRRVVSTIAGESGDNEYDSDGDDGAESNASSRSLRKMVKSQALEMEELQSKLDEAMQTIASQSSQIKSLKRVAELGITAETNDMLSEYQEKIAELETEKVKLVNEAEQKFTLQKDELCAKEQEISSLQEDLRQARIAAEESERDKEALSEEMAGLSDAYNSLEQEYRSNRSNSVSEVKGMTAGGETAAEDPTRANDQLVALQDENSRLKEDVRAANEWMAMAVSKMDEMGRENEALSISLQEAQNNTTVLPSFLKQKDEELAQQKTTIEELQGRNEEAQQWMDSAVARLDALTNEVERLKSRNAELEGATSNQETAQSELENIKAQNDTLTAECQTLQGNLAEFQSWTETAQARIAEMEATLLAVTEERDQLRNTSRVSSDDANEQVQLLQADLNKKSDELIEARAQLEQIQSQLIEKSDANEAVVENIRNELGQQQHAMENLISEKDELLAASTSRLSELEAALQEMTIERDELTQSLQSSGNNDQVEVLRSELKAKEDELEDARSQLEQVQSQLIEESDANEEVVERLRNELEAEKQVMESLASEKDELVVRLTSTEAQFNTVTAENEILYAQIQQLNQSIAELEAAKKAAESHSDELMQLSSPEASKLEDEIIALTADRNEITTHFDDLTEEYEQTKQTLERIQMENGNLLARNRALEQDNKSLEYQFTEASSKSVELSQLQSRIAELEESVKLSQEEKATLQEALDDMQNNGEDAVAQWKERAEELESTIESLEVQLKEQEDEALEAIAQWEARCSSLEGSGEDVVQQWQERAQSLEAEVSSLESQIAVFVEKNGELEKSLGENSLRMQAEIAEKDETIAGYDEQIDLLTKELVATREESEQVVKQWQDRSEELEASINELNESLGNQQAEATDVIFQWEARCAALNERIEELELELTSKDTVAERLQANLSAANETLAGKDRELTCLAADLDALKTAETQKESQISSLLSQLEDARSSIDRSTSECELLRQTLSHKENEHAEQIKQMIADKDEALQLLKADKDALNTGLEESQKSLAEANSRLIAKENEWLERESLLNAKIAEVETSQVTSSQSNLTMQDEFNRIKNKYSALEREKSQLEMKNDEAVREVEESNALVHELKEELRAVQEELRSYARDELSARASEIASHALRDSMLEERSKYESDRKALVTERELRLLAEETVEKLKNDLALLSQATEYDDSVDLQVRKIAKKVSAENTRKERQEMEELRLTLDQLKEELGTCRWKEREAEENAANSRLQKSILEQEVCAAKSDMALMEQAIEDLETSKIDVCVSMEYRIETLLNERTLLEKSYQEEFTAIKSQLARVNQEKDALIHRLEQSEKANAALTLNTVSREESQSEVVRLQLERAQLLAKITEIGVDSERRVKEAVAAHASSAEAELIIVKQAKQSLECSLADALSELQEVKSELLDKSDEYNPDNDIIVTELRESLAELQLSYRDLQAANDEINQKMANESLESRSHIQNLKEKLLKAEAQIRSEDRENRFESALASEIARLRSEVPSQNKNECIRGILSPEKESISENVLAMHDYVVELRSLLDQERESCQSILEERDEALALLGQLQDELNLSVSE</sequence>
<dbReference type="Gene3D" id="1.25.10.10">
    <property type="entry name" value="Leucine-rich Repeat Variant"/>
    <property type="match status" value="1"/>
</dbReference>
<feature type="region of interest" description="Disordered" evidence="2">
    <location>
        <begin position="331"/>
        <end position="360"/>
    </location>
</feature>
<reference evidence="3 4" key="1">
    <citation type="submission" date="2024-10" db="EMBL/GenBank/DDBJ databases">
        <title>Updated reference genomes for cyclostephanoid diatoms.</title>
        <authorList>
            <person name="Roberts W.R."/>
            <person name="Alverson A.J."/>
        </authorList>
    </citation>
    <scope>NUCLEOTIDE SEQUENCE [LARGE SCALE GENOMIC DNA]</scope>
    <source>
        <strain evidence="3 4">AJA010-31</strain>
    </source>
</reference>
<feature type="coiled-coil region" evidence="1">
    <location>
        <begin position="1931"/>
        <end position="1993"/>
    </location>
</feature>
<accession>A0ABD3P4V3</accession>
<feature type="coiled-coil region" evidence="1">
    <location>
        <begin position="1500"/>
        <end position="1799"/>
    </location>
</feature>
<dbReference type="PANTHER" id="PTHR10013:SF0">
    <property type="entry name" value="GENERAL VESICULAR TRANSPORT FACTOR P115"/>
    <property type="match status" value="1"/>
</dbReference>
<evidence type="ECO:0000256" key="2">
    <source>
        <dbReference type="SAM" id="MobiDB-lite"/>
    </source>
</evidence>
<protein>
    <recommendedName>
        <fullName evidence="5">Vesicle tethering protein Uso1/P115-like head domain-containing protein</fullName>
    </recommendedName>
</protein>
<evidence type="ECO:0000313" key="3">
    <source>
        <dbReference type="EMBL" id="KAL3782861.1"/>
    </source>
</evidence>
<feature type="coiled-coil region" evidence="1">
    <location>
        <begin position="1828"/>
        <end position="1905"/>
    </location>
</feature>